<accession>A0A0A8Y9R0</accession>
<evidence type="ECO:0000313" key="1">
    <source>
        <dbReference type="EMBL" id="JAD22075.1"/>
    </source>
</evidence>
<name>A0A0A8Y9R0_ARUDO</name>
<dbReference type="AlphaFoldDB" id="A0A0A8Y9R0"/>
<sequence>MISHQILNLDQYVCCRTIINATEELI</sequence>
<reference evidence="1" key="2">
    <citation type="journal article" date="2015" name="Data Brief">
        <title>Shoot transcriptome of the giant reed, Arundo donax.</title>
        <authorList>
            <person name="Barrero R.A."/>
            <person name="Guerrero F.D."/>
            <person name="Moolhuijzen P."/>
            <person name="Goolsby J.A."/>
            <person name="Tidwell J."/>
            <person name="Bellgard S.E."/>
            <person name="Bellgard M.I."/>
        </authorList>
    </citation>
    <scope>NUCLEOTIDE SEQUENCE</scope>
    <source>
        <tissue evidence="1">Shoot tissue taken approximately 20 cm above the soil surface</tissue>
    </source>
</reference>
<proteinExistence type="predicted"/>
<dbReference type="EMBL" id="GBRH01275820">
    <property type="protein sequence ID" value="JAD22075.1"/>
    <property type="molecule type" value="Transcribed_RNA"/>
</dbReference>
<reference evidence="1" key="1">
    <citation type="submission" date="2014-09" db="EMBL/GenBank/DDBJ databases">
        <authorList>
            <person name="Magalhaes I.L.F."/>
            <person name="Oliveira U."/>
            <person name="Santos F.R."/>
            <person name="Vidigal T.H.D.A."/>
            <person name="Brescovit A.D."/>
            <person name="Santos A.J."/>
        </authorList>
    </citation>
    <scope>NUCLEOTIDE SEQUENCE</scope>
    <source>
        <tissue evidence="1">Shoot tissue taken approximately 20 cm above the soil surface</tissue>
    </source>
</reference>
<organism evidence="1">
    <name type="scientific">Arundo donax</name>
    <name type="common">Giant reed</name>
    <name type="synonym">Donax arundinaceus</name>
    <dbReference type="NCBI Taxonomy" id="35708"/>
    <lineage>
        <taxon>Eukaryota</taxon>
        <taxon>Viridiplantae</taxon>
        <taxon>Streptophyta</taxon>
        <taxon>Embryophyta</taxon>
        <taxon>Tracheophyta</taxon>
        <taxon>Spermatophyta</taxon>
        <taxon>Magnoliopsida</taxon>
        <taxon>Liliopsida</taxon>
        <taxon>Poales</taxon>
        <taxon>Poaceae</taxon>
        <taxon>PACMAD clade</taxon>
        <taxon>Arundinoideae</taxon>
        <taxon>Arundineae</taxon>
        <taxon>Arundo</taxon>
    </lineage>
</organism>
<protein>
    <submittedName>
        <fullName evidence="1">Uncharacterized protein</fullName>
    </submittedName>
</protein>